<evidence type="ECO:0000313" key="3">
    <source>
        <dbReference type="EMBL" id="MAA34666.1"/>
    </source>
</evidence>
<feature type="non-terminal residue" evidence="3">
    <location>
        <position position="637"/>
    </location>
</feature>
<sequence>MGGDIRLKVNTRRAYGKKRKRAWNKGTASRAPSLPSISLPESEDSLPRSLPELPEEEQPSVSATIVDRIDTAYLTESEEAQIAENARLAKDGLASTSATRRKFSLLGVCHETDAVSCGSQFVIVDIASLNELMCSVLCGSCGASGSLIFDMSDRSYGLATKIGMKCTSCGTERKTWTSRRTKGEGTITPFEVNVRAIKAIQSIGKGVTALNDFCATMNLTHQALHHKTFQHHLTRTKDACMAAALQSEQRSVEIIKKLYEEFDSPPGNIDVIYDGTWMTRGRRSHIGVGCIVELYTGLVIDHVVLSNFCLGCVVGPGEDDETYAVWKEQHRCQKNTECNSGRMEVEAALTMFGRSIEKHGLRYTTMLSDGDSRTFNALQEEAVYGFMNIEKKDCLNHVHKRMGTALRNLVDKRKAQGASISGRGMLTQQRMKKLENYYGYAIRSHKHDPEGMHRAVMATLKHMSSSDECHNHSLCPGGEESWCTFNRALAKGEAPPPHKDSLPKEVAEALEPVFQRLSDLQLLSRVSDGMTQNASECLHSVIWGQSSKTEHASLHAIERAVAEAVARFNCGVAETNDAISNELGYTTGVSLHRRGVHKDHQRLRKSDDRHEDASKVKRTLSRRHNKSLGDDYSPGCM</sequence>
<name>A0A293M306_ORNER</name>
<dbReference type="InterPro" id="IPR049012">
    <property type="entry name" value="Mutator_transp_dom"/>
</dbReference>
<dbReference type="EMBL" id="GFWV01009937">
    <property type="protein sequence ID" value="MAA34666.1"/>
    <property type="molecule type" value="Transcribed_RNA"/>
</dbReference>
<evidence type="ECO:0000259" key="2">
    <source>
        <dbReference type="Pfam" id="PF20700"/>
    </source>
</evidence>
<accession>A0A293M306</accession>
<protein>
    <recommendedName>
        <fullName evidence="2">Mutator-like transposase domain-containing protein</fullName>
    </recommendedName>
</protein>
<feature type="compositionally biased region" description="Basic residues" evidence="1">
    <location>
        <begin position="616"/>
        <end position="626"/>
    </location>
</feature>
<feature type="region of interest" description="Disordered" evidence="1">
    <location>
        <begin position="592"/>
        <end position="637"/>
    </location>
</feature>
<feature type="compositionally biased region" description="Basic and acidic residues" evidence="1">
    <location>
        <begin position="604"/>
        <end position="615"/>
    </location>
</feature>
<feature type="domain" description="Mutator-like transposase" evidence="2">
    <location>
        <begin position="122"/>
        <end position="483"/>
    </location>
</feature>
<feature type="region of interest" description="Disordered" evidence="1">
    <location>
        <begin position="1"/>
        <end position="60"/>
    </location>
</feature>
<feature type="compositionally biased region" description="Basic residues" evidence="1">
    <location>
        <begin position="592"/>
        <end position="603"/>
    </location>
</feature>
<organism evidence="3">
    <name type="scientific">Ornithodoros erraticus</name>
    <name type="common">European soft tick</name>
    <name type="synonym">Alectorobius erraticus</name>
    <dbReference type="NCBI Taxonomy" id="265619"/>
    <lineage>
        <taxon>Eukaryota</taxon>
        <taxon>Metazoa</taxon>
        <taxon>Ecdysozoa</taxon>
        <taxon>Arthropoda</taxon>
        <taxon>Chelicerata</taxon>
        <taxon>Arachnida</taxon>
        <taxon>Acari</taxon>
        <taxon>Parasitiformes</taxon>
        <taxon>Ixodida</taxon>
        <taxon>Ixodoidea</taxon>
        <taxon>Argasidae</taxon>
        <taxon>Ornithodorinae</taxon>
        <taxon>Ornithodoros</taxon>
    </lineage>
</organism>
<evidence type="ECO:0000256" key="1">
    <source>
        <dbReference type="SAM" id="MobiDB-lite"/>
    </source>
</evidence>
<reference evidence="3" key="1">
    <citation type="submission" date="2017-08" db="EMBL/GenBank/DDBJ databases">
        <title>Ornithodoros erraticus midgut genes differentially expressed after blood feeding.</title>
        <authorList>
            <person name="Oleaga A."/>
        </authorList>
    </citation>
    <scope>NUCLEOTIDE SEQUENCE</scope>
    <source>
        <strain evidence="3">Female</strain>
        <tissue evidence="3">Gut</tissue>
    </source>
</reference>
<feature type="compositionally biased region" description="Basic residues" evidence="1">
    <location>
        <begin position="9"/>
        <end position="23"/>
    </location>
</feature>
<dbReference type="Pfam" id="PF20700">
    <property type="entry name" value="Mutator"/>
    <property type="match status" value="1"/>
</dbReference>
<proteinExistence type="predicted"/>
<dbReference type="AlphaFoldDB" id="A0A293M306"/>